<evidence type="ECO:0000313" key="2">
    <source>
        <dbReference type="EMBL" id="QWG04857.1"/>
    </source>
</evidence>
<dbReference type="RefSeq" id="WP_169662443.1">
    <property type="nucleotide sequence ID" value="NZ_CP076133.1"/>
</dbReference>
<proteinExistence type="predicted"/>
<dbReference type="KEGG" id="fya:KMW28_20755"/>
<protein>
    <submittedName>
        <fullName evidence="2">Uncharacterized protein</fullName>
    </submittedName>
</protein>
<feature type="chain" id="PRO_5043365208" evidence="1">
    <location>
        <begin position="22"/>
        <end position="189"/>
    </location>
</feature>
<feature type="signal peptide" evidence="1">
    <location>
        <begin position="1"/>
        <end position="21"/>
    </location>
</feature>
<organism evidence="2 3">
    <name type="scientific">Flammeovirga yaeyamensis</name>
    <dbReference type="NCBI Taxonomy" id="367791"/>
    <lineage>
        <taxon>Bacteria</taxon>
        <taxon>Pseudomonadati</taxon>
        <taxon>Bacteroidota</taxon>
        <taxon>Cytophagia</taxon>
        <taxon>Cytophagales</taxon>
        <taxon>Flammeovirgaceae</taxon>
        <taxon>Flammeovirga</taxon>
    </lineage>
</organism>
<name>A0AAX1NBH2_9BACT</name>
<sequence>MNKIKTKLLLLLLLFPTLSFCQDVLDEALKDKSNIILEEPFTFNLKDKNIDSYLYYMNHASDVFNDTTLLKSLIQKTKKPDKTYWKQENFFDKVIVAKGQNIHTKAVLKELSLLSDEELKLLKKEIRKYNNRNNEWRSYPLKVSKPIYSDDNKYAIIGIIKGNNGSEISLFELKGKQWVHLGYLERKVF</sequence>
<evidence type="ECO:0000256" key="1">
    <source>
        <dbReference type="SAM" id="SignalP"/>
    </source>
</evidence>
<dbReference type="AlphaFoldDB" id="A0AAX1NBH2"/>
<dbReference type="EMBL" id="CP076133">
    <property type="protein sequence ID" value="QWG04857.1"/>
    <property type="molecule type" value="Genomic_DNA"/>
</dbReference>
<evidence type="ECO:0000313" key="3">
    <source>
        <dbReference type="Proteomes" id="UP000678679"/>
    </source>
</evidence>
<dbReference type="Proteomes" id="UP000678679">
    <property type="component" value="Chromosome 2"/>
</dbReference>
<keyword evidence="3" id="KW-1185">Reference proteome</keyword>
<accession>A0AAX1NBH2</accession>
<gene>
    <name evidence="2" type="ORF">KMW28_20755</name>
</gene>
<keyword evidence="1" id="KW-0732">Signal</keyword>
<reference evidence="2 3" key="1">
    <citation type="submission" date="2021-05" db="EMBL/GenBank/DDBJ databases">
        <title>Comparative genomic studies on the polysaccharide-degrading batcterial strains of the Flammeovirga genus.</title>
        <authorList>
            <person name="Zewei F."/>
            <person name="Zheng Z."/>
            <person name="Yu L."/>
            <person name="Ruyue G."/>
            <person name="Yanhong M."/>
            <person name="Yuanyuan C."/>
            <person name="Jingyan G."/>
            <person name="Wenjun H."/>
        </authorList>
    </citation>
    <scope>NUCLEOTIDE SEQUENCE [LARGE SCALE GENOMIC DNA]</scope>
    <source>
        <strain evidence="2 3">NBRC:100898</strain>
    </source>
</reference>